<dbReference type="Pfam" id="PF00535">
    <property type="entry name" value="Glycos_transf_2"/>
    <property type="match status" value="1"/>
</dbReference>
<dbReference type="EMBL" id="FQZH01000001">
    <property type="protein sequence ID" value="SHI88078.1"/>
    <property type="molecule type" value="Genomic_DNA"/>
</dbReference>
<dbReference type="OrthoDB" id="9788101at2"/>
<evidence type="ECO:0000259" key="1">
    <source>
        <dbReference type="Pfam" id="PF00535"/>
    </source>
</evidence>
<accession>A0A1M6ERN9</accession>
<organism evidence="2 3">
    <name type="scientific">Flavobacterium haoranii</name>
    <dbReference type="NCBI Taxonomy" id="683124"/>
    <lineage>
        <taxon>Bacteria</taxon>
        <taxon>Pseudomonadati</taxon>
        <taxon>Bacteroidota</taxon>
        <taxon>Flavobacteriia</taxon>
        <taxon>Flavobacteriales</taxon>
        <taxon>Flavobacteriaceae</taxon>
        <taxon>Flavobacterium</taxon>
    </lineage>
</organism>
<reference evidence="2 3" key="1">
    <citation type="submission" date="2016-11" db="EMBL/GenBank/DDBJ databases">
        <authorList>
            <person name="Jaros S."/>
            <person name="Januszkiewicz K."/>
            <person name="Wedrychowicz H."/>
        </authorList>
    </citation>
    <scope>NUCLEOTIDE SEQUENCE [LARGE SCALE GENOMIC DNA]</scope>
    <source>
        <strain evidence="2 3">DSM 22807</strain>
    </source>
</reference>
<feature type="domain" description="Glycosyltransferase 2-like" evidence="1">
    <location>
        <begin position="24"/>
        <end position="124"/>
    </location>
</feature>
<dbReference type="PANTHER" id="PTHR22916">
    <property type="entry name" value="GLYCOSYLTRANSFERASE"/>
    <property type="match status" value="1"/>
</dbReference>
<keyword evidence="3" id="KW-1185">Reference proteome</keyword>
<sequence length="269" mass="31453">MHYLQYSTIKKLNLLLNKVNPFFSIITATYNSEKTLERTIISVLNQSFTNFEYLIIDGNSKDATVEIVKKYVPIFNEKQIALRYVSEPDKGIYDAWNKGINLAKGEWISFLGSDDYYLDNALEIYKRATATNCNYIHSKVQLINEKQEKLRILGGDNFSKAKFFRNMNIAHVGSFHHKSLFENQKFSLTYKSASDYYFFLTNFNELKPYFINEITAVMQFGGISTNVDAALKEAMQVKIDSKRRSKFLCYLDFLVDHFKHFLLKYIRKT</sequence>
<keyword evidence="2" id="KW-0808">Transferase</keyword>
<gene>
    <name evidence="2" type="ORF">SAMN05444337_1017</name>
</gene>
<protein>
    <submittedName>
        <fullName evidence="2">Glycosyl transferase family 2</fullName>
    </submittedName>
</protein>
<name>A0A1M6ERN9_9FLAO</name>
<dbReference type="GO" id="GO:0016758">
    <property type="term" value="F:hexosyltransferase activity"/>
    <property type="evidence" value="ECO:0007669"/>
    <property type="project" value="UniProtKB-ARBA"/>
</dbReference>
<dbReference type="STRING" id="683124.SAMN05444337_1017"/>
<dbReference type="SUPFAM" id="SSF53448">
    <property type="entry name" value="Nucleotide-diphospho-sugar transferases"/>
    <property type="match status" value="1"/>
</dbReference>
<evidence type="ECO:0000313" key="2">
    <source>
        <dbReference type="EMBL" id="SHI88078.1"/>
    </source>
</evidence>
<dbReference type="CDD" id="cd06433">
    <property type="entry name" value="GT_2_WfgS_like"/>
    <property type="match status" value="1"/>
</dbReference>
<dbReference type="PANTHER" id="PTHR22916:SF67">
    <property type="entry name" value="COLANIC ACID BIOSYNTHESIS GLYCOSYL TRANSFERASE WCAE-RELATED"/>
    <property type="match status" value="1"/>
</dbReference>
<dbReference type="Proteomes" id="UP000184232">
    <property type="component" value="Unassembled WGS sequence"/>
</dbReference>
<evidence type="ECO:0000313" key="3">
    <source>
        <dbReference type="Proteomes" id="UP000184232"/>
    </source>
</evidence>
<dbReference type="Gene3D" id="3.90.550.10">
    <property type="entry name" value="Spore Coat Polysaccharide Biosynthesis Protein SpsA, Chain A"/>
    <property type="match status" value="1"/>
</dbReference>
<proteinExistence type="predicted"/>
<dbReference type="InterPro" id="IPR029044">
    <property type="entry name" value="Nucleotide-diphossugar_trans"/>
</dbReference>
<dbReference type="AlphaFoldDB" id="A0A1M6ERN9"/>
<dbReference type="InterPro" id="IPR001173">
    <property type="entry name" value="Glyco_trans_2-like"/>
</dbReference>